<comment type="caution">
    <text evidence="2">The sequence shown here is derived from an EMBL/GenBank/DDBJ whole genome shotgun (WGS) entry which is preliminary data.</text>
</comment>
<dbReference type="Proteomes" id="UP000789901">
    <property type="component" value="Unassembled WGS sequence"/>
</dbReference>
<feature type="non-terminal residue" evidence="2">
    <location>
        <position position="94"/>
    </location>
</feature>
<evidence type="ECO:0000313" key="2">
    <source>
        <dbReference type="EMBL" id="CAG8795939.1"/>
    </source>
</evidence>
<accession>A0ABN7VSG4</accession>
<feature type="compositionally biased region" description="Acidic residues" evidence="1">
    <location>
        <begin position="50"/>
        <end position="61"/>
    </location>
</feature>
<reference evidence="2 3" key="1">
    <citation type="submission" date="2021-06" db="EMBL/GenBank/DDBJ databases">
        <authorList>
            <person name="Kallberg Y."/>
            <person name="Tangrot J."/>
            <person name="Rosling A."/>
        </authorList>
    </citation>
    <scope>NUCLEOTIDE SEQUENCE [LARGE SCALE GENOMIC DNA]</scope>
    <source>
        <strain evidence="2 3">120-4 pot B 10/14</strain>
    </source>
</reference>
<protein>
    <submittedName>
        <fullName evidence="2">14294_t:CDS:1</fullName>
    </submittedName>
</protein>
<gene>
    <name evidence="2" type="ORF">GMARGA_LOCUS22090</name>
</gene>
<feature type="region of interest" description="Disordered" evidence="1">
    <location>
        <begin position="36"/>
        <end position="67"/>
    </location>
</feature>
<name>A0ABN7VSG4_GIGMA</name>
<organism evidence="2 3">
    <name type="scientific">Gigaspora margarita</name>
    <dbReference type="NCBI Taxonomy" id="4874"/>
    <lineage>
        <taxon>Eukaryota</taxon>
        <taxon>Fungi</taxon>
        <taxon>Fungi incertae sedis</taxon>
        <taxon>Mucoromycota</taxon>
        <taxon>Glomeromycotina</taxon>
        <taxon>Glomeromycetes</taxon>
        <taxon>Diversisporales</taxon>
        <taxon>Gigasporaceae</taxon>
        <taxon>Gigaspora</taxon>
    </lineage>
</organism>
<keyword evidence="3" id="KW-1185">Reference proteome</keyword>
<sequence>MEGFIKDAKDILITIQIPVIQATKKKKSVLKTISQDDISDESNNDKDYNEYDDNNDNENKDDDNKNENNDYSNYILGFLNLCIEIFDICILFHG</sequence>
<proteinExistence type="predicted"/>
<dbReference type="EMBL" id="CAJVQB010020990">
    <property type="protein sequence ID" value="CAG8795939.1"/>
    <property type="molecule type" value="Genomic_DNA"/>
</dbReference>
<evidence type="ECO:0000256" key="1">
    <source>
        <dbReference type="SAM" id="MobiDB-lite"/>
    </source>
</evidence>
<evidence type="ECO:0000313" key="3">
    <source>
        <dbReference type="Proteomes" id="UP000789901"/>
    </source>
</evidence>